<dbReference type="EMBL" id="CP016757">
    <property type="protein sequence ID" value="ANZ45155.1"/>
    <property type="molecule type" value="Genomic_DNA"/>
</dbReference>
<dbReference type="Proteomes" id="UP000093044">
    <property type="component" value="Chromosome"/>
</dbReference>
<dbReference type="KEGG" id="cpor:BED41_08770"/>
<sequence>MSMHEIENLVESSIITLAKHAPEHPRRESICLSLYALQRQFDCGYTLPRVAKELKKLHYLFYIPATKLPQQERGEAENIIKDGGGHMADKTYVDRESELCYVTAGSELWGKLLDLKILPESARSQLSDDLYPMELAEIIVPLAALAAASDEADSTGGAVRTLGLWYALFPLLCAAAGYDDEANAPEEKQIYELLRRLSLPEAFAAAELHCGGLDFTAFDTEAMGFLNGWAEPYHKWKRHRSTASSAPADGNDCGPA</sequence>
<organism evidence="1 2">
    <name type="scientific">Cloacibacillus porcorum</name>
    <dbReference type="NCBI Taxonomy" id="1197717"/>
    <lineage>
        <taxon>Bacteria</taxon>
        <taxon>Thermotogati</taxon>
        <taxon>Synergistota</taxon>
        <taxon>Synergistia</taxon>
        <taxon>Synergistales</taxon>
        <taxon>Synergistaceae</taxon>
        <taxon>Cloacibacillus</taxon>
    </lineage>
</organism>
<evidence type="ECO:0000313" key="2">
    <source>
        <dbReference type="Proteomes" id="UP000093044"/>
    </source>
</evidence>
<dbReference type="STRING" id="1197717.BED41_08770"/>
<protein>
    <submittedName>
        <fullName evidence="1">Uncharacterized protein</fullName>
    </submittedName>
</protein>
<gene>
    <name evidence="1" type="ORF">BED41_08770</name>
</gene>
<reference evidence="1" key="1">
    <citation type="submission" date="2016-08" db="EMBL/GenBank/DDBJ databases">
        <title>Complete genome of Cloacibacillus porcorum.</title>
        <authorList>
            <person name="Looft T."/>
            <person name="Bayles D.O."/>
            <person name="Alt D.P."/>
        </authorList>
    </citation>
    <scope>NUCLEOTIDE SEQUENCE [LARGE SCALE GENOMIC DNA]</scope>
    <source>
        <strain evidence="1">CL-84</strain>
    </source>
</reference>
<dbReference type="AlphaFoldDB" id="A0A1B2I5A1"/>
<proteinExistence type="predicted"/>
<keyword evidence="2" id="KW-1185">Reference proteome</keyword>
<name>A0A1B2I5A1_9BACT</name>
<evidence type="ECO:0000313" key="1">
    <source>
        <dbReference type="EMBL" id="ANZ45155.1"/>
    </source>
</evidence>
<accession>A0A1B2I5A1</accession>